<evidence type="ECO:0000313" key="2">
    <source>
        <dbReference type="EMBL" id="MFC0273578.1"/>
    </source>
</evidence>
<dbReference type="Pfam" id="PF19587">
    <property type="entry name" value="DUF6094"/>
    <property type="match status" value="1"/>
</dbReference>
<dbReference type="SUPFAM" id="SSF53335">
    <property type="entry name" value="S-adenosyl-L-methionine-dependent methyltransferases"/>
    <property type="match status" value="1"/>
</dbReference>
<comment type="caution">
    <text evidence="2">The sequence shown here is derived from an EMBL/GenBank/DDBJ whole genome shotgun (WGS) entry which is preliminary data.</text>
</comment>
<dbReference type="RefSeq" id="WP_378937019.1">
    <property type="nucleotide sequence ID" value="NZ_JBHLVO010000022.1"/>
</dbReference>
<dbReference type="InterPro" id="IPR046076">
    <property type="entry name" value="DUF6094"/>
</dbReference>
<keyword evidence="3" id="KW-1185">Reference proteome</keyword>
<sequence>MLFLNPPYDFSMKAMDDENAERKEWTELVWNVRYLKDRGLMVYIIPSYRFADKKIARFLATHFTNIGIVRFSEHDYDDFRQCIFIGNKKSGKLKEFNQQLYDFLLQMDNEDFVKRKVTPINLLVGKHKWNVPSGALELKTFYTKLEEKSNFYEGILSSKGFQAFKERSKPKQLVIGGNPCLPINSGQMALLLASGAINGEIGEGDNYHLVQGLEIVSKIKDDEVRHHDNGSKTVITKTRTKRDVSVKVITASGLVRKLI</sequence>
<reference evidence="2 3" key="1">
    <citation type="submission" date="2024-09" db="EMBL/GenBank/DDBJ databases">
        <authorList>
            <person name="Sun Q."/>
            <person name="Mori K."/>
        </authorList>
    </citation>
    <scope>NUCLEOTIDE SEQUENCE [LARGE SCALE GENOMIC DNA]</scope>
    <source>
        <strain evidence="2 3">CCM 7228</strain>
    </source>
</reference>
<evidence type="ECO:0000313" key="3">
    <source>
        <dbReference type="Proteomes" id="UP001589854"/>
    </source>
</evidence>
<gene>
    <name evidence="2" type="ORF">ACFFIX_19490</name>
</gene>
<accession>A0ABV6GIP9</accession>
<evidence type="ECO:0000259" key="1">
    <source>
        <dbReference type="Pfam" id="PF19587"/>
    </source>
</evidence>
<proteinExistence type="predicted"/>
<name>A0ABV6GIP9_9BACI</name>
<dbReference type="Proteomes" id="UP001589854">
    <property type="component" value="Unassembled WGS sequence"/>
</dbReference>
<protein>
    <submittedName>
        <fullName evidence="2">DUF6094 domain-containing protein</fullName>
    </submittedName>
</protein>
<feature type="domain" description="DUF6094" evidence="1">
    <location>
        <begin position="1"/>
        <end position="90"/>
    </location>
</feature>
<organism evidence="2 3">
    <name type="scientific">Metabacillus herbersteinensis</name>
    <dbReference type="NCBI Taxonomy" id="283816"/>
    <lineage>
        <taxon>Bacteria</taxon>
        <taxon>Bacillati</taxon>
        <taxon>Bacillota</taxon>
        <taxon>Bacilli</taxon>
        <taxon>Bacillales</taxon>
        <taxon>Bacillaceae</taxon>
        <taxon>Metabacillus</taxon>
    </lineage>
</organism>
<dbReference type="EMBL" id="JBHLVO010000022">
    <property type="protein sequence ID" value="MFC0273578.1"/>
    <property type="molecule type" value="Genomic_DNA"/>
</dbReference>
<dbReference type="InterPro" id="IPR029063">
    <property type="entry name" value="SAM-dependent_MTases_sf"/>
</dbReference>